<evidence type="ECO:0000313" key="2">
    <source>
        <dbReference type="Proteomes" id="UP000316330"/>
    </source>
</evidence>
<sequence>MKCFIRPDIFPHHLVDEINSLNDVLGLETNLSDSYVFDVILNNERLEIPYRTYVNIPAEDLFQNLSIRQQQILSCFLTRHHNGFVRKQYLKRVIKIHEPWVVPFISQLIGEYVVEILFEISKNLVYLDIKEFNKFFDDNREFFFRTKQRVRSYWNCYYKNEYKEFEAYIGNKVITYFEGYPGRGNYT</sequence>
<organism evidence="1 2">
    <name type="scientific">Cohnella terricola</name>
    <dbReference type="NCBI Taxonomy" id="1289167"/>
    <lineage>
        <taxon>Bacteria</taxon>
        <taxon>Bacillati</taxon>
        <taxon>Bacillota</taxon>
        <taxon>Bacilli</taxon>
        <taxon>Bacillales</taxon>
        <taxon>Paenibacillaceae</taxon>
        <taxon>Cohnella</taxon>
    </lineage>
</organism>
<dbReference type="RefSeq" id="WP_144707365.1">
    <property type="nucleotide sequence ID" value="NZ_VNJJ01000031.1"/>
</dbReference>
<name>A0A559IV94_9BACL</name>
<dbReference type="Proteomes" id="UP000316330">
    <property type="component" value="Unassembled WGS sequence"/>
</dbReference>
<dbReference type="OrthoDB" id="3578967at2"/>
<comment type="caution">
    <text evidence="1">The sequence shown here is derived from an EMBL/GenBank/DDBJ whole genome shotgun (WGS) entry which is preliminary data.</text>
</comment>
<dbReference type="EMBL" id="VNJJ01000031">
    <property type="protein sequence ID" value="TVX91513.1"/>
    <property type="molecule type" value="Genomic_DNA"/>
</dbReference>
<dbReference type="AlphaFoldDB" id="A0A559IV94"/>
<protein>
    <submittedName>
        <fullName evidence="1">Uncharacterized protein</fullName>
    </submittedName>
</protein>
<proteinExistence type="predicted"/>
<keyword evidence="2" id="KW-1185">Reference proteome</keyword>
<evidence type="ECO:0000313" key="1">
    <source>
        <dbReference type="EMBL" id="TVX91513.1"/>
    </source>
</evidence>
<reference evidence="1 2" key="1">
    <citation type="submission" date="2019-07" db="EMBL/GenBank/DDBJ databases">
        <authorList>
            <person name="Kim J."/>
        </authorList>
    </citation>
    <scope>NUCLEOTIDE SEQUENCE [LARGE SCALE GENOMIC DNA]</scope>
    <source>
        <strain evidence="1 2">G13</strain>
    </source>
</reference>
<accession>A0A559IV94</accession>
<gene>
    <name evidence="1" type="ORF">FPZ45_24910</name>
</gene>